<dbReference type="GO" id="GO:0005509">
    <property type="term" value="F:calcium ion binding"/>
    <property type="evidence" value="ECO:0007669"/>
    <property type="project" value="InterPro"/>
</dbReference>
<dbReference type="Gene3D" id="4.10.1080.10">
    <property type="entry name" value="TSP type-3 repeat"/>
    <property type="match status" value="1"/>
</dbReference>
<protein>
    <submittedName>
        <fullName evidence="1">Uncharacterized protein</fullName>
    </submittedName>
</protein>
<dbReference type="AlphaFoldDB" id="A0A2G1VQH8"/>
<evidence type="ECO:0000313" key="1">
    <source>
        <dbReference type="EMBL" id="PHQ29022.1"/>
    </source>
</evidence>
<comment type="caution">
    <text evidence="1">The sequence shown here is derived from an EMBL/GenBank/DDBJ whole genome shotgun (WGS) entry which is preliminary data.</text>
</comment>
<keyword evidence="2" id="KW-1185">Reference proteome</keyword>
<evidence type="ECO:0000313" key="2">
    <source>
        <dbReference type="Proteomes" id="UP000229433"/>
    </source>
</evidence>
<dbReference type="Proteomes" id="UP000229433">
    <property type="component" value="Unassembled WGS sequence"/>
</dbReference>
<accession>A0A2G1VQH8</accession>
<gene>
    <name evidence="1" type="ORF">CJ305_12595</name>
</gene>
<proteinExistence type="predicted"/>
<organism evidence="1 2">
    <name type="scientific">Leeuwenhoekiella nanhaiensis</name>
    <dbReference type="NCBI Taxonomy" id="1655491"/>
    <lineage>
        <taxon>Bacteria</taxon>
        <taxon>Pseudomonadati</taxon>
        <taxon>Bacteroidota</taxon>
        <taxon>Flavobacteriia</taxon>
        <taxon>Flavobacteriales</taxon>
        <taxon>Flavobacteriaceae</taxon>
        <taxon>Leeuwenhoekiella</taxon>
    </lineage>
</organism>
<sequence length="310" mass="34590">MKKIGLVFLLLIGIVSCDDGDLIVTSFDFTDLPVRYCSTVDDNETTATNYIFYKINPETFEALAFRFTTDTPILEEISEVDIDLGRSNSSFVSYRLFNDVVDSDYFCSDIPPAQPRVNEEYISAEGDLRIVTQGDFNDNDGIAAEFEEILNDSTDLDGDGIPNTYDFDDDGDNVPTSREGVVFNEDGSIDMQGSLNTDGDELPDFMDPDDDNDGVLTINEANPENGPLNPLNTETDESIGPDYLNPNVAIDYNIEEYRQHTYILENITLTISLENLVFVNNSGSETIRQESLFFGDLEAPDQTITETPER</sequence>
<dbReference type="RefSeq" id="WP_099646637.1">
    <property type="nucleotide sequence ID" value="NZ_KZ319292.1"/>
</dbReference>
<dbReference type="EMBL" id="NQXA01000010">
    <property type="protein sequence ID" value="PHQ29022.1"/>
    <property type="molecule type" value="Genomic_DNA"/>
</dbReference>
<dbReference type="OrthoDB" id="1159446at2"/>
<reference evidence="1 2" key="1">
    <citation type="submission" date="2017-08" db="EMBL/GenBank/DDBJ databases">
        <title>The whole genome shortgun sequences of strain Leeuwenhoekiella nanhaiensis G18 from the South China Sea.</title>
        <authorList>
            <person name="Liu Q."/>
        </authorList>
    </citation>
    <scope>NUCLEOTIDE SEQUENCE [LARGE SCALE GENOMIC DNA]</scope>
    <source>
        <strain evidence="1 2">G18</strain>
    </source>
</reference>
<dbReference type="PROSITE" id="PS51257">
    <property type="entry name" value="PROKAR_LIPOPROTEIN"/>
    <property type="match status" value="1"/>
</dbReference>
<dbReference type="InterPro" id="IPR028974">
    <property type="entry name" value="TSP_type-3_rpt"/>
</dbReference>
<name>A0A2G1VQH8_9FLAO</name>